<protein>
    <submittedName>
        <fullName evidence="1">Uncharacterized protein</fullName>
    </submittedName>
</protein>
<gene>
    <name evidence="1" type="ORF">UFOVP112_151</name>
</gene>
<dbReference type="EMBL" id="LR796233">
    <property type="protein sequence ID" value="CAB4129053.1"/>
    <property type="molecule type" value="Genomic_DNA"/>
</dbReference>
<reference evidence="1" key="1">
    <citation type="submission" date="2020-04" db="EMBL/GenBank/DDBJ databases">
        <authorList>
            <person name="Chiriac C."/>
            <person name="Salcher M."/>
            <person name="Ghai R."/>
            <person name="Kavagutti S V."/>
        </authorList>
    </citation>
    <scope>NUCLEOTIDE SEQUENCE</scope>
</reference>
<sequence>MAIGKISGAMLFDNLDRQGTDIQLSSNNTSLLYLNFTSNVIGVANASPTETLTVGGNLRTPNIKISLGTISTITPTTDLTLTSTGNIKLSNTAVALGNVHATALTYGFVGNLWGYALSPAQPYITSTGTLTSLSVTGNVTAGNVGATKGTFTNIEGTILTASQPNITSVGTLTSLSVTGNVTSGNVSATQVNATTGIFTNIIGTLGGTGISGTVSTANVSYYSNLVATTTNSVFYLELADKTTGNSATYTSSVLTMNPSTGNLSATNFVGGVYGTLYTAAQPNITSVGTLTSLSVTGNTTSGNVSATQFTGNVQGTILTAAQPNITSVGTLTSLAVTGNTTSGNVSATQFNGNVQGTILTPAQPNITSVGTLTSLAVTGNTTSGNVSATQINGNLQGTILTAAQPNITSVGTLTSLSVTGNVSAGNVSGTQGTFVTLIGNLIGNTTGVHTGNVTGNVTGNITGNVTGTILTAAQPNITSVGTLTSLSVTGNTTTGNISATQGTFTNVVGTLLTASQPNITSVGTLTSLAVTGNITSANLSTGNITATGSISVGSNLSVSNTFTTQNLVVTGLFNSGNLTMSKLNVGQIEIANTSIVSSQVISFISGSSAIKLPVGGVSVRPSIPQAGEIRYNSDANTIEFYNGTTWVDFTNTISSQNFYGDGTNTVYTLTQSTTSIGVLVSINGTVQQPDIAYTVSGNQITFVEIPQSTDRIDVRFLAASTVNSQDSSVMTPSNVAVSTGTVTVDTWDYTQYRSAKYVISSANLVDAQITELLVIHNGSTSFLSTIGNLRTGTNALTFSTTISSGNVLLQAVGTTASNQLRIQKTYFIL</sequence>
<name>A0A6J5L6P0_9CAUD</name>
<proteinExistence type="predicted"/>
<organism evidence="1">
    <name type="scientific">uncultured Caudovirales phage</name>
    <dbReference type="NCBI Taxonomy" id="2100421"/>
    <lineage>
        <taxon>Viruses</taxon>
        <taxon>Duplodnaviria</taxon>
        <taxon>Heunggongvirae</taxon>
        <taxon>Uroviricota</taxon>
        <taxon>Caudoviricetes</taxon>
        <taxon>Peduoviridae</taxon>
        <taxon>Maltschvirus</taxon>
        <taxon>Maltschvirus maltsch</taxon>
    </lineage>
</organism>
<evidence type="ECO:0000313" key="1">
    <source>
        <dbReference type="EMBL" id="CAB4129053.1"/>
    </source>
</evidence>
<accession>A0A6J5L6P0</accession>